<dbReference type="RefSeq" id="WP_074225840.1">
    <property type="nucleotide sequence ID" value="NZ_FSRC01000002.1"/>
</dbReference>
<dbReference type="Gene3D" id="2.40.340.10">
    <property type="entry name" value="MoeA, C-terminal, domain IV"/>
    <property type="match status" value="1"/>
</dbReference>
<dbReference type="InterPro" id="IPR036135">
    <property type="entry name" value="MoeA_linker/N_sf"/>
</dbReference>
<name>A0A1N6G9P8_9BACT</name>
<comment type="function">
    <text evidence="1 6">Catalyzes the insertion of molybdate into adenylated molybdopterin with the concomitant release of AMP.</text>
</comment>
<evidence type="ECO:0000256" key="4">
    <source>
        <dbReference type="ARBA" id="ARBA00023150"/>
    </source>
</evidence>
<dbReference type="InterPro" id="IPR001453">
    <property type="entry name" value="MoaB/Mog_dom"/>
</dbReference>
<dbReference type="InterPro" id="IPR036688">
    <property type="entry name" value="MoeA_C_domain_IV_sf"/>
</dbReference>
<dbReference type="SMART" id="SM00852">
    <property type="entry name" value="MoCF_biosynth"/>
    <property type="match status" value="1"/>
</dbReference>
<evidence type="ECO:0000256" key="6">
    <source>
        <dbReference type="RuleBase" id="RU365090"/>
    </source>
</evidence>
<dbReference type="GO" id="GO:0046872">
    <property type="term" value="F:metal ion binding"/>
    <property type="evidence" value="ECO:0007669"/>
    <property type="project" value="UniProtKB-UniRule"/>
</dbReference>
<keyword evidence="4 6" id="KW-0501">Molybdenum cofactor biosynthesis</keyword>
<organism evidence="8 9">
    <name type="scientific">Algoriphagus halophilus</name>
    <dbReference type="NCBI Taxonomy" id="226505"/>
    <lineage>
        <taxon>Bacteria</taxon>
        <taxon>Pseudomonadati</taxon>
        <taxon>Bacteroidota</taxon>
        <taxon>Cytophagia</taxon>
        <taxon>Cytophagales</taxon>
        <taxon>Cyclobacteriaceae</taxon>
        <taxon>Algoriphagus</taxon>
    </lineage>
</organism>
<keyword evidence="6" id="KW-0500">Molybdenum</keyword>
<dbReference type="Gene3D" id="2.170.190.11">
    <property type="entry name" value="Molybdopterin biosynthesis moea protein, domain 3"/>
    <property type="match status" value="1"/>
</dbReference>
<dbReference type="SUPFAM" id="SSF63882">
    <property type="entry name" value="MoeA N-terminal region -like"/>
    <property type="match status" value="1"/>
</dbReference>
<keyword evidence="6" id="KW-0460">Magnesium</keyword>
<dbReference type="Gene3D" id="3.40.980.10">
    <property type="entry name" value="MoaB/Mog-like domain"/>
    <property type="match status" value="1"/>
</dbReference>
<proteinExistence type="inferred from homology"/>
<keyword evidence="9" id="KW-1185">Reference proteome</keyword>
<dbReference type="STRING" id="226505.SAMN05444394_3072"/>
<dbReference type="Pfam" id="PF03454">
    <property type="entry name" value="MoeA_C"/>
    <property type="match status" value="1"/>
</dbReference>
<comment type="similarity">
    <text evidence="3 6">Belongs to the MoeA family.</text>
</comment>
<reference evidence="9" key="1">
    <citation type="submission" date="2016-11" db="EMBL/GenBank/DDBJ databases">
        <authorList>
            <person name="Varghese N."/>
            <person name="Submissions S."/>
        </authorList>
    </citation>
    <scope>NUCLEOTIDE SEQUENCE [LARGE SCALE GENOMIC DNA]</scope>
    <source>
        <strain evidence="9">DSM 15292</strain>
    </source>
</reference>
<dbReference type="GO" id="GO:0005829">
    <property type="term" value="C:cytosol"/>
    <property type="evidence" value="ECO:0007669"/>
    <property type="project" value="TreeGrafter"/>
</dbReference>
<dbReference type="Proteomes" id="UP000185221">
    <property type="component" value="Unassembled WGS sequence"/>
</dbReference>
<keyword evidence="6" id="KW-0808">Transferase</keyword>
<evidence type="ECO:0000256" key="5">
    <source>
        <dbReference type="ARBA" id="ARBA00047317"/>
    </source>
</evidence>
<dbReference type="Gene3D" id="3.90.105.10">
    <property type="entry name" value="Molybdopterin biosynthesis moea protein, domain 2"/>
    <property type="match status" value="1"/>
</dbReference>
<comment type="catalytic activity">
    <reaction evidence="5">
        <text>adenylyl-molybdopterin + molybdate = Mo-molybdopterin + AMP + H(+)</text>
        <dbReference type="Rhea" id="RHEA:35047"/>
        <dbReference type="ChEBI" id="CHEBI:15378"/>
        <dbReference type="ChEBI" id="CHEBI:36264"/>
        <dbReference type="ChEBI" id="CHEBI:62727"/>
        <dbReference type="ChEBI" id="CHEBI:71302"/>
        <dbReference type="ChEBI" id="CHEBI:456215"/>
        <dbReference type="EC" id="2.10.1.1"/>
    </reaction>
</comment>
<dbReference type="UniPathway" id="UPA00344"/>
<evidence type="ECO:0000256" key="2">
    <source>
        <dbReference type="ARBA" id="ARBA00005046"/>
    </source>
</evidence>
<dbReference type="AlphaFoldDB" id="A0A1N6G9P8"/>
<dbReference type="EC" id="2.10.1.1" evidence="6"/>
<dbReference type="InterPro" id="IPR036425">
    <property type="entry name" value="MoaB/Mog-like_dom_sf"/>
</dbReference>
<dbReference type="GO" id="GO:0006777">
    <property type="term" value="P:Mo-molybdopterin cofactor biosynthetic process"/>
    <property type="evidence" value="ECO:0007669"/>
    <property type="project" value="UniProtKB-UniRule"/>
</dbReference>
<gene>
    <name evidence="8" type="ORF">SAMN05444394_3072</name>
</gene>
<dbReference type="Pfam" id="PF00994">
    <property type="entry name" value="MoCF_biosynth"/>
    <property type="match status" value="1"/>
</dbReference>
<comment type="cofactor">
    <cofactor evidence="6">
        <name>Mg(2+)</name>
        <dbReference type="ChEBI" id="CHEBI:18420"/>
    </cofactor>
</comment>
<dbReference type="GO" id="GO:0061599">
    <property type="term" value="F:molybdopterin molybdotransferase activity"/>
    <property type="evidence" value="ECO:0007669"/>
    <property type="project" value="UniProtKB-UniRule"/>
</dbReference>
<dbReference type="InterPro" id="IPR005111">
    <property type="entry name" value="MoeA_C_domain_IV"/>
</dbReference>
<evidence type="ECO:0000313" key="8">
    <source>
        <dbReference type="EMBL" id="SIO04197.1"/>
    </source>
</evidence>
<dbReference type="NCBIfam" id="TIGR00177">
    <property type="entry name" value="molyb_syn"/>
    <property type="match status" value="1"/>
</dbReference>
<dbReference type="NCBIfam" id="NF045515">
    <property type="entry name" value="Glp_gephyrin"/>
    <property type="match status" value="1"/>
</dbReference>
<dbReference type="SUPFAM" id="SSF53218">
    <property type="entry name" value="Molybdenum cofactor biosynthesis proteins"/>
    <property type="match status" value="1"/>
</dbReference>
<dbReference type="EMBL" id="FSRC01000002">
    <property type="protein sequence ID" value="SIO04197.1"/>
    <property type="molecule type" value="Genomic_DNA"/>
</dbReference>
<accession>A0A1N6G9P8</accession>
<dbReference type="PANTHER" id="PTHR10192:SF5">
    <property type="entry name" value="GEPHYRIN"/>
    <property type="match status" value="1"/>
</dbReference>
<dbReference type="InterPro" id="IPR038987">
    <property type="entry name" value="MoeA-like"/>
</dbReference>
<dbReference type="InterPro" id="IPR005110">
    <property type="entry name" value="MoeA_linker/N"/>
</dbReference>
<dbReference type="SUPFAM" id="SSF63867">
    <property type="entry name" value="MoeA C-terminal domain-like"/>
    <property type="match status" value="1"/>
</dbReference>
<evidence type="ECO:0000256" key="1">
    <source>
        <dbReference type="ARBA" id="ARBA00002901"/>
    </source>
</evidence>
<dbReference type="PANTHER" id="PTHR10192">
    <property type="entry name" value="MOLYBDOPTERIN BIOSYNTHESIS PROTEIN"/>
    <property type="match status" value="1"/>
</dbReference>
<feature type="domain" description="MoaB/Mog" evidence="7">
    <location>
        <begin position="171"/>
        <end position="308"/>
    </location>
</feature>
<evidence type="ECO:0000313" key="9">
    <source>
        <dbReference type="Proteomes" id="UP000185221"/>
    </source>
</evidence>
<dbReference type="CDD" id="cd00887">
    <property type="entry name" value="MoeA"/>
    <property type="match status" value="1"/>
</dbReference>
<comment type="pathway">
    <text evidence="2 6">Cofactor biosynthesis; molybdopterin biosynthesis.</text>
</comment>
<dbReference type="Pfam" id="PF03453">
    <property type="entry name" value="MoeA_N"/>
    <property type="match status" value="1"/>
</dbReference>
<keyword evidence="6" id="KW-0479">Metal-binding</keyword>
<evidence type="ECO:0000259" key="7">
    <source>
        <dbReference type="SMART" id="SM00852"/>
    </source>
</evidence>
<protein>
    <recommendedName>
        <fullName evidence="6">Molybdopterin molybdenumtransferase</fullName>
        <ecNumber evidence="6">2.10.1.1</ecNumber>
    </recommendedName>
</protein>
<dbReference type="OrthoDB" id="9804758at2"/>
<evidence type="ECO:0000256" key="3">
    <source>
        <dbReference type="ARBA" id="ARBA00010763"/>
    </source>
</evidence>
<sequence>MVSVFQALSIIDQNTEALSPMLLPLSEVNGCVLAEDVKAPINLPPFRQSAMDGYAFQHGAKGNLKLIGESKAGDFKEFEVSISDCLRIFTGARVPDQVDTVVMQEHVEKTSDGIRILKMPEKGTNVRLIGEQIKKDEVVLEKGTQINAAIVGFLAGLGISKVLVIRKPKISLIVTGNELQEPGTLLEPGSVYESNQYMLEAALQSENVELIHSEHVLDDKESTYQAIQKALEADLVMISGGISVGDYDFVKESLEKNGVEEKFYKVNQKPGKPLWYGKKDEKQVFALPGNPASSLTCFLIYVTAAIRKMNGTATIDINLKKGRMKGNYKNVFNKALFLQVKERGGELEVYPKQASSMLVSFTQSNAFLFVPDDVKEIRDGDEVMYIPFKL</sequence>